<dbReference type="Proteomes" id="UP000018439">
    <property type="component" value="Chromosome"/>
</dbReference>
<accession>F3ZSZ1</accession>
<name>F3ZSZ1_9BACE</name>
<sequence length="36" mass="4269">MKQDFYHTNSFLLVLYIETSHFHDIEIGQRQQSKGG</sequence>
<protein>
    <submittedName>
        <fullName evidence="1">Uncharacterized protein</fullName>
    </submittedName>
</protein>
<dbReference type="EMBL" id="CM001167">
    <property type="protein sequence ID" value="EGJ72232.1"/>
    <property type="molecule type" value="Genomic_DNA"/>
</dbReference>
<evidence type="ECO:0000313" key="2">
    <source>
        <dbReference type="Proteomes" id="UP000018439"/>
    </source>
</evidence>
<gene>
    <name evidence="1" type="ORF">Bcop_2058</name>
</gene>
<organism evidence="1 2">
    <name type="scientific">Bacteroides coprosuis DSM 18011</name>
    <dbReference type="NCBI Taxonomy" id="679937"/>
    <lineage>
        <taxon>Bacteria</taxon>
        <taxon>Pseudomonadati</taxon>
        <taxon>Bacteroidota</taxon>
        <taxon>Bacteroidia</taxon>
        <taxon>Bacteroidales</taxon>
        <taxon>Bacteroidaceae</taxon>
        <taxon>Bacteroides</taxon>
    </lineage>
</organism>
<keyword evidence="2" id="KW-1185">Reference proteome</keyword>
<dbReference type="AlphaFoldDB" id="F3ZSZ1"/>
<reference evidence="1 2" key="1">
    <citation type="journal article" date="2011" name="Stand. Genomic Sci.">
        <title>Non-contiguous finished genome sequence of Bacteroides coprosuis type strain (PC139).</title>
        <authorList>
            <person name="Land M."/>
            <person name="Held B."/>
            <person name="Gronow S."/>
            <person name="Abt B."/>
            <person name="Lucas S."/>
            <person name="Del Rio T.G."/>
            <person name="Nolan M."/>
            <person name="Tice H."/>
            <person name="Cheng J.F."/>
            <person name="Pitluck S."/>
            <person name="Liolios K."/>
            <person name="Pagani I."/>
            <person name="Ivanova N."/>
            <person name="Mavromatis K."/>
            <person name="Mikhailova N."/>
            <person name="Pati A."/>
            <person name="Tapia R."/>
            <person name="Han C."/>
            <person name="Goodwin L."/>
            <person name="Chen A."/>
            <person name="Palaniappan K."/>
            <person name="Hauser L."/>
            <person name="Brambilla E.M."/>
            <person name="Rohde M."/>
            <person name="Goker M."/>
            <person name="Detter J.C."/>
            <person name="Woyke T."/>
            <person name="Bristow J."/>
            <person name="Eisen J.A."/>
            <person name="Markowitz V."/>
            <person name="Hugenholtz P."/>
            <person name="Kyrpides N.C."/>
            <person name="Klenk H.P."/>
            <person name="Lapidus A."/>
        </authorList>
    </citation>
    <scope>NUCLEOTIDE SEQUENCE [LARGE SCALE GENOMIC DNA]</scope>
    <source>
        <strain evidence="1 2">DSM 18011</strain>
    </source>
</reference>
<dbReference type="STRING" id="679937.Bcop_2058"/>
<evidence type="ECO:0000313" key="1">
    <source>
        <dbReference type="EMBL" id="EGJ72232.1"/>
    </source>
</evidence>
<proteinExistence type="predicted"/>
<dbReference type="HOGENOM" id="CLU_3354449_0_0_10"/>